<evidence type="ECO:0000313" key="5">
    <source>
        <dbReference type="EMBL" id="ETV99675.1"/>
    </source>
</evidence>
<evidence type="ECO:0000256" key="4">
    <source>
        <dbReference type="SAM" id="MobiDB-lite"/>
    </source>
</evidence>
<evidence type="ECO:0000256" key="2">
    <source>
        <dbReference type="ARBA" id="ARBA00022737"/>
    </source>
</evidence>
<feature type="repeat" description="WD" evidence="3">
    <location>
        <begin position="172"/>
        <end position="205"/>
    </location>
</feature>
<dbReference type="PROSITE" id="PS50294">
    <property type="entry name" value="WD_REPEATS_REGION"/>
    <property type="match status" value="3"/>
</dbReference>
<dbReference type="STRING" id="157072.A0A024TZS5"/>
<feature type="region of interest" description="Disordered" evidence="4">
    <location>
        <begin position="11"/>
        <end position="53"/>
    </location>
</feature>
<dbReference type="EMBL" id="KI913966">
    <property type="protein sequence ID" value="ETV99675.1"/>
    <property type="molecule type" value="Genomic_DNA"/>
</dbReference>
<dbReference type="RefSeq" id="XP_008871451.1">
    <property type="nucleotide sequence ID" value="XM_008873229.1"/>
</dbReference>
<dbReference type="PANTHER" id="PTHR22847">
    <property type="entry name" value="WD40 REPEAT PROTEIN"/>
    <property type="match status" value="1"/>
</dbReference>
<dbReference type="InterPro" id="IPR015943">
    <property type="entry name" value="WD40/YVTN_repeat-like_dom_sf"/>
</dbReference>
<reference evidence="5" key="1">
    <citation type="submission" date="2013-12" db="EMBL/GenBank/DDBJ databases">
        <title>The Genome Sequence of Aphanomyces invadans NJM9701.</title>
        <authorList>
            <consortium name="The Broad Institute Genomics Platform"/>
            <person name="Russ C."/>
            <person name="Tyler B."/>
            <person name="van West P."/>
            <person name="Dieguez-Uribeondo J."/>
            <person name="Young S.K."/>
            <person name="Zeng Q."/>
            <person name="Gargeya S."/>
            <person name="Fitzgerald M."/>
            <person name="Abouelleil A."/>
            <person name="Alvarado L."/>
            <person name="Chapman S.B."/>
            <person name="Gainer-Dewar J."/>
            <person name="Goldberg J."/>
            <person name="Griggs A."/>
            <person name="Gujja S."/>
            <person name="Hansen M."/>
            <person name="Howarth C."/>
            <person name="Imamovic A."/>
            <person name="Ireland A."/>
            <person name="Larimer J."/>
            <person name="McCowan C."/>
            <person name="Murphy C."/>
            <person name="Pearson M."/>
            <person name="Poon T.W."/>
            <person name="Priest M."/>
            <person name="Roberts A."/>
            <person name="Saif S."/>
            <person name="Shea T."/>
            <person name="Sykes S."/>
            <person name="Wortman J."/>
            <person name="Nusbaum C."/>
            <person name="Birren B."/>
        </authorList>
    </citation>
    <scope>NUCLEOTIDE SEQUENCE [LARGE SCALE GENOMIC DNA]</scope>
    <source>
        <strain evidence="5">NJM9701</strain>
    </source>
</reference>
<dbReference type="PANTHER" id="PTHR22847:SF637">
    <property type="entry name" value="WD REPEAT DOMAIN 5B"/>
    <property type="match status" value="1"/>
</dbReference>
<dbReference type="VEuPathDB" id="FungiDB:H310_07741"/>
<dbReference type="InterPro" id="IPR001680">
    <property type="entry name" value="WD40_rpt"/>
</dbReference>
<sequence>MWFGVNPLRWNKPTPVSPRDKNVKRPLHRFPQGKESITSHASPTNQNAAAHAAPSAPSTFVVETPVLHLQPIPPAAPPQPAPSPTSTRVLYGHTAGVCALLASDDRYMVSASMDATIRVWSRRSFHCYNILKGHTDVVCTVALNVTFLVSGSHDSTVGIWRATEDFRLHRRLSGHAGRVTQVAFVPTSGNMAVSGSEDFTLRVWQCDVGLCLAVLAVHTSRISCMLMTSTAIWSGGADAIVSVWRVPTPCSGSSTSAVVLASFRLHSKTVQALAICQGTVLSASNDGTIQSYDAATLASRRCIVVGPPLYTLTVLPRLHQVVASARDGTLRIYNVDGIGRDGRSVQVLPGVWIPHVQLQAASEVFLACIAASTLFVVDARSRRIVGQCDTPHGGLIHSLAWLNASTVVTTGADGLIHCATFDLPEDDSADSKFPSS</sequence>
<dbReference type="OrthoDB" id="19711at2759"/>
<dbReference type="eggNOG" id="KOG0274">
    <property type="taxonomic scope" value="Eukaryota"/>
</dbReference>
<evidence type="ECO:0000256" key="1">
    <source>
        <dbReference type="ARBA" id="ARBA00022574"/>
    </source>
</evidence>
<dbReference type="InterPro" id="IPR020472">
    <property type="entry name" value="WD40_PAC1"/>
</dbReference>
<feature type="repeat" description="WD" evidence="3">
    <location>
        <begin position="131"/>
        <end position="170"/>
    </location>
</feature>
<keyword evidence="2" id="KW-0677">Repeat</keyword>
<organism evidence="5">
    <name type="scientific">Aphanomyces invadans</name>
    <dbReference type="NCBI Taxonomy" id="157072"/>
    <lineage>
        <taxon>Eukaryota</taxon>
        <taxon>Sar</taxon>
        <taxon>Stramenopiles</taxon>
        <taxon>Oomycota</taxon>
        <taxon>Saprolegniomycetes</taxon>
        <taxon>Saprolegniales</taxon>
        <taxon>Verrucalvaceae</taxon>
        <taxon>Aphanomyces</taxon>
    </lineage>
</organism>
<dbReference type="GO" id="GO:1990234">
    <property type="term" value="C:transferase complex"/>
    <property type="evidence" value="ECO:0007669"/>
    <property type="project" value="UniProtKB-ARBA"/>
</dbReference>
<feature type="compositionally biased region" description="Low complexity" evidence="4">
    <location>
        <begin position="41"/>
        <end position="53"/>
    </location>
</feature>
<accession>A0A024TZS5</accession>
<dbReference type="Pfam" id="PF00400">
    <property type="entry name" value="WD40"/>
    <property type="match status" value="3"/>
</dbReference>
<dbReference type="PRINTS" id="PR00320">
    <property type="entry name" value="GPROTEINBRPT"/>
</dbReference>
<feature type="repeat" description="WD" evidence="3">
    <location>
        <begin position="90"/>
        <end position="121"/>
    </location>
</feature>
<dbReference type="Gene3D" id="2.130.10.10">
    <property type="entry name" value="YVTN repeat-like/Quinoprotein amine dehydrogenase"/>
    <property type="match status" value="3"/>
</dbReference>
<dbReference type="InterPro" id="IPR036322">
    <property type="entry name" value="WD40_repeat_dom_sf"/>
</dbReference>
<evidence type="ECO:0000256" key="3">
    <source>
        <dbReference type="PROSITE-ProRule" id="PRU00221"/>
    </source>
</evidence>
<proteinExistence type="predicted"/>
<dbReference type="SUPFAM" id="SSF50978">
    <property type="entry name" value="WD40 repeat-like"/>
    <property type="match status" value="1"/>
</dbReference>
<name>A0A024TZS5_9STRA</name>
<dbReference type="PROSITE" id="PS50082">
    <property type="entry name" value="WD_REPEATS_2"/>
    <property type="match status" value="3"/>
</dbReference>
<dbReference type="AlphaFoldDB" id="A0A024TZS5"/>
<protein>
    <submittedName>
        <fullName evidence="5">Uncharacterized protein</fullName>
    </submittedName>
</protein>
<dbReference type="GeneID" id="20084791"/>
<dbReference type="SMART" id="SM00320">
    <property type="entry name" value="WD40"/>
    <property type="match status" value="7"/>
</dbReference>
<gene>
    <name evidence="5" type="ORF">H310_07741</name>
</gene>
<keyword evidence="1 3" id="KW-0853">WD repeat</keyword>